<organism evidence="6 7">
    <name type="scientific">Pelagicoccus mobilis</name>
    <dbReference type="NCBI Taxonomy" id="415221"/>
    <lineage>
        <taxon>Bacteria</taxon>
        <taxon>Pseudomonadati</taxon>
        <taxon>Verrucomicrobiota</taxon>
        <taxon>Opitutia</taxon>
        <taxon>Puniceicoccales</taxon>
        <taxon>Pelagicoccaceae</taxon>
        <taxon>Pelagicoccus</taxon>
    </lineage>
</organism>
<dbReference type="Pfam" id="PF13432">
    <property type="entry name" value="TPR_16"/>
    <property type="match status" value="2"/>
</dbReference>
<name>A0A934S278_9BACT</name>
<dbReference type="InterPro" id="IPR011990">
    <property type="entry name" value="TPR-like_helical_dom_sf"/>
</dbReference>
<keyword evidence="4" id="KW-0732">Signal</keyword>
<reference evidence="6" key="1">
    <citation type="submission" date="2021-01" db="EMBL/GenBank/DDBJ databases">
        <title>Modified the classification status of verrucomicrobia.</title>
        <authorList>
            <person name="Feng X."/>
        </authorList>
    </citation>
    <scope>NUCLEOTIDE SEQUENCE</scope>
    <source>
        <strain evidence="6">KCTC 13126</strain>
    </source>
</reference>
<comment type="caution">
    <text evidence="6">The sequence shown here is derived from an EMBL/GenBank/DDBJ whole genome shotgun (WGS) entry which is preliminary data.</text>
</comment>
<dbReference type="PROSITE" id="PS50005">
    <property type="entry name" value="TPR"/>
    <property type="match status" value="8"/>
</dbReference>
<dbReference type="Pfam" id="PF25060">
    <property type="entry name" value="ARM_TT21_2nd"/>
    <property type="match status" value="1"/>
</dbReference>
<feature type="chain" id="PRO_5037505799" evidence="4">
    <location>
        <begin position="21"/>
        <end position="858"/>
    </location>
</feature>
<feature type="repeat" description="TPR" evidence="3">
    <location>
        <begin position="743"/>
        <end position="776"/>
    </location>
</feature>
<evidence type="ECO:0000256" key="1">
    <source>
        <dbReference type="ARBA" id="ARBA00022737"/>
    </source>
</evidence>
<accession>A0A934S278</accession>
<feature type="repeat" description="TPR" evidence="3">
    <location>
        <begin position="262"/>
        <end position="295"/>
    </location>
</feature>
<dbReference type="EMBL" id="JAENIL010000096">
    <property type="protein sequence ID" value="MBK1880528.1"/>
    <property type="molecule type" value="Genomic_DNA"/>
</dbReference>
<keyword evidence="7" id="KW-1185">Reference proteome</keyword>
<dbReference type="Pfam" id="PF13176">
    <property type="entry name" value="TPR_7"/>
    <property type="match status" value="1"/>
</dbReference>
<dbReference type="PANTHER" id="PTHR44858:SF1">
    <property type="entry name" value="UDP-N-ACETYLGLUCOSAMINE--PEPTIDE N-ACETYLGLUCOSAMINYLTRANSFERASE SPINDLY-RELATED"/>
    <property type="match status" value="1"/>
</dbReference>
<dbReference type="InterPro" id="IPR050498">
    <property type="entry name" value="Ycf3"/>
</dbReference>
<keyword evidence="1" id="KW-0677">Repeat</keyword>
<dbReference type="InterPro" id="IPR056832">
    <property type="entry name" value="ARM_TT21_2nd"/>
</dbReference>
<feature type="repeat" description="TPR" evidence="3">
    <location>
        <begin position="568"/>
        <end position="601"/>
    </location>
</feature>
<dbReference type="SUPFAM" id="SSF48452">
    <property type="entry name" value="TPR-like"/>
    <property type="match status" value="4"/>
</dbReference>
<dbReference type="SUPFAM" id="SSF81901">
    <property type="entry name" value="HCP-like"/>
    <property type="match status" value="1"/>
</dbReference>
<feature type="repeat" description="TPR" evidence="3">
    <location>
        <begin position="500"/>
        <end position="533"/>
    </location>
</feature>
<protein>
    <submittedName>
        <fullName evidence="6">Tetratricopeptide repeat protein</fullName>
    </submittedName>
</protein>
<dbReference type="PROSITE" id="PS50293">
    <property type="entry name" value="TPR_REGION"/>
    <property type="match status" value="1"/>
</dbReference>
<gene>
    <name evidence="6" type="ORF">JIN87_26820</name>
</gene>
<dbReference type="PROSITE" id="PS51257">
    <property type="entry name" value="PROKAR_LIPOPROTEIN"/>
    <property type="match status" value="1"/>
</dbReference>
<evidence type="ECO:0000313" key="6">
    <source>
        <dbReference type="EMBL" id="MBK1880528.1"/>
    </source>
</evidence>
<feature type="signal peptide" evidence="4">
    <location>
        <begin position="1"/>
        <end position="20"/>
    </location>
</feature>
<feature type="repeat" description="TPR" evidence="3">
    <location>
        <begin position="296"/>
        <end position="329"/>
    </location>
</feature>
<dbReference type="Gene3D" id="1.25.40.10">
    <property type="entry name" value="Tetratricopeptide repeat domain"/>
    <property type="match status" value="5"/>
</dbReference>
<evidence type="ECO:0000259" key="5">
    <source>
        <dbReference type="Pfam" id="PF25060"/>
    </source>
</evidence>
<dbReference type="SMART" id="SM00028">
    <property type="entry name" value="TPR"/>
    <property type="match status" value="16"/>
</dbReference>
<feature type="domain" description="Tetratricopeptide repeat protein 21A/21B second ARM" evidence="5">
    <location>
        <begin position="343"/>
        <end position="411"/>
    </location>
</feature>
<dbReference type="RefSeq" id="WP_200359597.1">
    <property type="nucleotide sequence ID" value="NZ_JAENIL010000096.1"/>
</dbReference>
<sequence>MKPTSVIQLFLLTILAFALAGCGGSNDVESLTAKADAAIAEGKLSEAENILRFALREDQKNPELLARIGDIYVQQGRLRDAFQVLSLVKQVNPNDSDSLASLASIELAAGMRDEALADARKALELDPAHKEAPIILAELAGSVEAAAKTKEWLESLPKTAAIHSAIGSLYLKSRNVGAAEENFESAIALDPNSPLGYAGKFQILLSQQKEEEAMATFTKAADVAPYRSGIRIRYAQILQQTEGDEAAKAALDEILENAPDYLPALSQAAELAAKMGDNEKAQEYVDSALQLDPIDPTAMRVNGTLLVLNDKTDEAIEQLEKVLELYPQDIKANYQVALAYLAKRDLGKAKSRLSRVTQLAPGHLESNALLSTLQVQEEDYSGAIITLEKYLEQNPNSIQGYLLLAEVYNRKGDNAAAVSIYKKLEESSSETSQLSYLSGLSYLQGRDSAGARNAFESALSNNPLHLQSVEQLTALDMQERNFDEALARIDQTIAASPDTSVLYTIRAQILQSKGDLDQAKQAFEKSIELDGNNRTARSLYARLLRSQGDVDGAFEQSQAIIESNPEDLGALTTISSIYESRGEFSEAVETYEKMLEIDDSYLPALNNLAYLYSTKFDKMDRAFELGQKARELAPSNPYSADTLGWIVYQRGDYPWALSLLQDSYNKLSTFAEVAYHLGSAHYSLGHRDAGLRLLEEATQSDSDYDGKDLAQKRLSILTIDTSMDDTAAVASVESHLSSNSNDSQAIATLATLHLRAGESSKAKDGFEKALELSPENVFAKLGLAEILSEDASNAARVYAIASEARELDTDTNRARALQGIALSQQGRADSAKTQFEAVDPEKLPASLRERIAGMIEGS</sequence>
<dbReference type="InterPro" id="IPR019734">
    <property type="entry name" value="TPR_rpt"/>
</dbReference>
<dbReference type="PANTHER" id="PTHR44858">
    <property type="entry name" value="TETRATRICOPEPTIDE REPEAT PROTEIN 6"/>
    <property type="match status" value="1"/>
</dbReference>
<dbReference type="Pfam" id="PF14559">
    <property type="entry name" value="TPR_19"/>
    <property type="match status" value="2"/>
</dbReference>
<feature type="repeat" description="TPR" evidence="3">
    <location>
        <begin position="160"/>
        <end position="193"/>
    </location>
</feature>
<keyword evidence="2 3" id="KW-0802">TPR repeat</keyword>
<evidence type="ECO:0000313" key="7">
    <source>
        <dbReference type="Proteomes" id="UP000617628"/>
    </source>
</evidence>
<evidence type="ECO:0000256" key="3">
    <source>
        <dbReference type="PROSITE-ProRule" id="PRU00339"/>
    </source>
</evidence>
<feature type="repeat" description="TPR" evidence="3">
    <location>
        <begin position="62"/>
        <end position="95"/>
    </location>
</feature>
<feature type="repeat" description="TPR" evidence="3">
    <location>
        <begin position="96"/>
        <end position="129"/>
    </location>
</feature>
<proteinExistence type="predicted"/>
<dbReference type="AlphaFoldDB" id="A0A934S278"/>
<dbReference type="Proteomes" id="UP000617628">
    <property type="component" value="Unassembled WGS sequence"/>
</dbReference>
<evidence type="ECO:0000256" key="2">
    <source>
        <dbReference type="ARBA" id="ARBA00022803"/>
    </source>
</evidence>
<evidence type="ECO:0000256" key="4">
    <source>
        <dbReference type="SAM" id="SignalP"/>
    </source>
</evidence>